<dbReference type="CDD" id="cd17033">
    <property type="entry name" value="DR1245-like"/>
    <property type="match status" value="1"/>
</dbReference>
<dbReference type="OrthoDB" id="9792176at2"/>
<protein>
    <recommendedName>
        <fullName evidence="3">YbjN domain-containing protein</fullName>
    </recommendedName>
</protein>
<reference evidence="1 2" key="1">
    <citation type="submission" date="2018-07" db="EMBL/GenBank/DDBJ databases">
        <title>Erythrobacter nanhaiensis sp. nov., a novel member of the genus Erythrobacter isolated from the South China Sea.</title>
        <authorList>
            <person name="Chen X."/>
            <person name="Liu J."/>
        </authorList>
    </citation>
    <scope>NUCLEOTIDE SEQUENCE [LARGE SCALE GENOMIC DNA]</scope>
    <source>
        <strain evidence="1 2">S-5</strain>
    </source>
</reference>
<dbReference type="RefSeq" id="WP_115491816.1">
    <property type="nucleotide sequence ID" value="NZ_JACHWW010000001.1"/>
</dbReference>
<sequence>MATALKEPIGSQYGAPMDMLAALFDARGWPLDTHAEEELGGEVQGAWVKYQVRAVLRPEDGVLQLICLPDIRVGKEQLAAAYELLGLANEQVWLGHFDIWSHGRVLVYRHGAMLSDDGMLSLGQAQALIENAVDECDRFYPAFQFVLWGNKSPADALEAALIDAMGEA</sequence>
<keyword evidence="2" id="KW-1185">Reference proteome</keyword>
<evidence type="ECO:0000313" key="2">
    <source>
        <dbReference type="Proteomes" id="UP000254101"/>
    </source>
</evidence>
<dbReference type="Pfam" id="PF10722">
    <property type="entry name" value="YbjN"/>
    <property type="match status" value="1"/>
</dbReference>
<gene>
    <name evidence="1" type="ORF">DL238_08230</name>
</gene>
<dbReference type="AlphaFoldDB" id="A0A395LPU9"/>
<accession>A0A395LPU9</accession>
<dbReference type="InterPro" id="IPR019660">
    <property type="entry name" value="Put_sensory_transdc_reg_YbjN"/>
</dbReference>
<proteinExistence type="predicted"/>
<evidence type="ECO:0008006" key="3">
    <source>
        <dbReference type="Google" id="ProtNLM"/>
    </source>
</evidence>
<dbReference type="Proteomes" id="UP000254101">
    <property type="component" value="Unassembled WGS sequence"/>
</dbReference>
<comment type="caution">
    <text evidence="1">The sequence shown here is derived from an EMBL/GenBank/DDBJ whole genome shotgun (WGS) entry which is preliminary data.</text>
</comment>
<name>A0A395LPU9_9SPHN</name>
<evidence type="ECO:0000313" key="1">
    <source>
        <dbReference type="EMBL" id="RDS77594.1"/>
    </source>
</evidence>
<dbReference type="EMBL" id="QRBB01000001">
    <property type="protein sequence ID" value="RDS77594.1"/>
    <property type="molecule type" value="Genomic_DNA"/>
</dbReference>
<organism evidence="1 2">
    <name type="scientific">Alteriqipengyuania lutimaris</name>
    <dbReference type="NCBI Taxonomy" id="1538146"/>
    <lineage>
        <taxon>Bacteria</taxon>
        <taxon>Pseudomonadati</taxon>
        <taxon>Pseudomonadota</taxon>
        <taxon>Alphaproteobacteria</taxon>
        <taxon>Sphingomonadales</taxon>
        <taxon>Erythrobacteraceae</taxon>
        <taxon>Alteriqipengyuania</taxon>
    </lineage>
</organism>